<name>A0A9D3YL09_DREPO</name>
<feature type="region of interest" description="Disordered" evidence="1">
    <location>
        <begin position="1"/>
        <end position="66"/>
    </location>
</feature>
<feature type="compositionally biased region" description="Basic and acidic residues" evidence="1">
    <location>
        <begin position="45"/>
        <end position="66"/>
    </location>
</feature>
<sequence length="66" mass="7641">MPALQNHYAERYQKGGDDRDGVLKGESRSDRNMTRRNGTQVVHPQEMDIDRDDIQNVEDGIEKKQV</sequence>
<reference evidence="2" key="2">
    <citation type="submission" date="2020-11" db="EMBL/GenBank/DDBJ databases">
        <authorList>
            <person name="McCartney M.A."/>
            <person name="Auch B."/>
            <person name="Kono T."/>
            <person name="Mallez S."/>
            <person name="Becker A."/>
            <person name="Gohl D.M."/>
            <person name="Silverstein K.A.T."/>
            <person name="Koren S."/>
            <person name="Bechman K.B."/>
            <person name="Herman A."/>
            <person name="Abrahante J.E."/>
            <person name="Garbe J."/>
        </authorList>
    </citation>
    <scope>NUCLEOTIDE SEQUENCE</scope>
    <source>
        <strain evidence="2">Duluth1</strain>
        <tissue evidence="2">Whole animal</tissue>
    </source>
</reference>
<keyword evidence="3" id="KW-1185">Reference proteome</keyword>
<evidence type="ECO:0000256" key="1">
    <source>
        <dbReference type="SAM" id="MobiDB-lite"/>
    </source>
</evidence>
<protein>
    <submittedName>
        <fullName evidence="2">Uncharacterized protein</fullName>
    </submittedName>
</protein>
<evidence type="ECO:0000313" key="2">
    <source>
        <dbReference type="EMBL" id="KAH3702712.1"/>
    </source>
</evidence>
<proteinExistence type="predicted"/>
<dbReference type="Proteomes" id="UP000828390">
    <property type="component" value="Unassembled WGS sequence"/>
</dbReference>
<dbReference type="EMBL" id="JAIWYP010000015">
    <property type="protein sequence ID" value="KAH3702712.1"/>
    <property type="molecule type" value="Genomic_DNA"/>
</dbReference>
<reference evidence="2" key="1">
    <citation type="journal article" date="2019" name="bioRxiv">
        <title>The Genome of the Zebra Mussel, Dreissena polymorpha: A Resource for Invasive Species Research.</title>
        <authorList>
            <person name="McCartney M.A."/>
            <person name="Auch B."/>
            <person name="Kono T."/>
            <person name="Mallez S."/>
            <person name="Zhang Y."/>
            <person name="Obille A."/>
            <person name="Becker A."/>
            <person name="Abrahante J.E."/>
            <person name="Garbe J."/>
            <person name="Badalamenti J.P."/>
            <person name="Herman A."/>
            <person name="Mangelson H."/>
            <person name="Liachko I."/>
            <person name="Sullivan S."/>
            <person name="Sone E.D."/>
            <person name="Koren S."/>
            <person name="Silverstein K.A.T."/>
            <person name="Beckman K.B."/>
            <person name="Gohl D.M."/>
        </authorList>
    </citation>
    <scope>NUCLEOTIDE SEQUENCE</scope>
    <source>
        <strain evidence="2">Duluth1</strain>
        <tissue evidence="2">Whole animal</tissue>
    </source>
</reference>
<gene>
    <name evidence="2" type="ORF">DPMN_077738</name>
</gene>
<evidence type="ECO:0000313" key="3">
    <source>
        <dbReference type="Proteomes" id="UP000828390"/>
    </source>
</evidence>
<feature type="compositionally biased region" description="Basic and acidic residues" evidence="1">
    <location>
        <begin position="8"/>
        <end position="33"/>
    </location>
</feature>
<organism evidence="2 3">
    <name type="scientific">Dreissena polymorpha</name>
    <name type="common">Zebra mussel</name>
    <name type="synonym">Mytilus polymorpha</name>
    <dbReference type="NCBI Taxonomy" id="45954"/>
    <lineage>
        <taxon>Eukaryota</taxon>
        <taxon>Metazoa</taxon>
        <taxon>Spiralia</taxon>
        <taxon>Lophotrochozoa</taxon>
        <taxon>Mollusca</taxon>
        <taxon>Bivalvia</taxon>
        <taxon>Autobranchia</taxon>
        <taxon>Heteroconchia</taxon>
        <taxon>Euheterodonta</taxon>
        <taxon>Imparidentia</taxon>
        <taxon>Neoheterodontei</taxon>
        <taxon>Myida</taxon>
        <taxon>Dreissenoidea</taxon>
        <taxon>Dreissenidae</taxon>
        <taxon>Dreissena</taxon>
    </lineage>
</organism>
<accession>A0A9D3YL09</accession>
<dbReference type="AlphaFoldDB" id="A0A9D3YL09"/>
<comment type="caution">
    <text evidence="2">The sequence shown here is derived from an EMBL/GenBank/DDBJ whole genome shotgun (WGS) entry which is preliminary data.</text>
</comment>